<proteinExistence type="predicted"/>
<dbReference type="EMBL" id="MFBT01000014">
    <property type="protein sequence ID" value="OGD99524.1"/>
    <property type="molecule type" value="Genomic_DNA"/>
</dbReference>
<comment type="caution">
    <text evidence="1">The sequence shown here is derived from an EMBL/GenBank/DDBJ whole genome shotgun (WGS) entry which is preliminary data.</text>
</comment>
<dbReference type="Proteomes" id="UP000177039">
    <property type="component" value="Unassembled WGS sequence"/>
</dbReference>
<name>A0A1F5H659_9BACT</name>
<reference evidence="1 2" key="1">
    <citation type="journal article" date="2016" name="Nat. Commun.">
        <title>Thousands of microbial genomes shed light on interconnected biogeochemical processes in an aquifer system.</title>
        <authorList>
            <person name="Anantharaman K."/>
            <person name="Brown C.T."/>
            <person name="Hug L.A."/>
            <person name="Sharon I."/>
            <person name="Castelle C.J."/>
            <person name="Probst A.J."/>
            <person name="Thomas B.C."/>
            <person name="Singh A."/>
            <person name="Wilkins M.J."/>
            <person name="Karaoz U."/>
            <person name="Brodie E.L."/>
            <person name="Williams K.H."/>
            <person name="Hubbard S.S."/>
            <person name="Banfield J.F."/>
        </authorList>
    </citation>
    <scope>NUCLEOTIDE SEQUENCE [LARGE SCALE GENOMIC DNA]</scope>
</reference>
<evidence type="ECO:0008006" key="3">
    <source>
        <dbReference type="Google" id="ProtNLM"/>
    </source>
</evidence>
<gene>
    <name evidence="1" type="ORF">A3B54_03420</name>
</gene>
<sequence length="83" mass="9894">MCNNGFVMQTQNYERINIIIPRATAAKLRKTIPRGQRSNFVKEAIEKQLTEKGKDMYEELLRIRKKGPRVSMEEVVRWVREDR</sequence>
<dbReference type="AlphaFoldDB" id="A0A1F5H659"/>
<protein>
    <recommendedName>
        <fullName evidence="3">CopG family transcriptional regulator</fullName>
    </recommendedName>
</protein>
<organism evidence="1 2">
    <name type="scientific">Candidatus Curtissbacteria bacterium RIFCSPLOWO2_01_FULL_42_50</name>
    <dbReference type="NCBI Taxonomy" id="1797730"/>
    <lineage>
        <taxon>Bacteria</taxon>
        <taxon>Candidatus Curtissiibacteriota</taxon>
    </lineage>
</organism>
<evidence type="ECO:0000313" key="1">
    <source>
        <dbReference type="EMBL" id="OGD99524.1"/>
    </source>
</evidence>
<accession>A0A1F5H659</accession>
<evidence type="ECO:0000313" key="2">
    <source>
        <dbReference type="Proteomes" id="UP000177039"/>
    </source>
</evidence>